<gene>
    <name evidence="1" type="ORF">EVAR_55763_1</name>
</gene>
<dbReference type="AlphaFoldDB" id="A0A4C1XBW8"/>
<comment type="caution">
    <text evidence="1">The sequence shown here is derived from an EMBL/GenBank/DDBJ whole genome shotgun (WGS) entry which is preliminary data.</text>
</comment>
<organism evidence="1 2">
    <name type="scientific">Eumeta variegata</name>
    <name type="common">Bagworm moth</name>
    <name type="synonym">Eumeta japonica</name>
    <dbReference type="NCBI Taxonomy" id="151549"/>
    <lineage>
        <taxon>Eukaryota</taxon>
        <taxon>Metazoa</taxon>
        <taxon>Ecdysozoa</taxon>
        <taxon>Arthropoda</taxon>
        <taxon>Hexapoda</taxon>
        <taxon>Insecta</taxon>
        <taxon>Pterygota</taxon>
        <taxon>Neoptera</taxon>
        <taxon>Endopterygota</taxon>
        <taxon>Lepidoptera</taxon>
        <taxon>Glossata</taxon>
        <taxon>Ditrysia</taxon>
        <taxon>Tineoidea</taxon>
        <taxon>Psychidae</taxon>
        <taxon>Oiketicinae</taxon>
        <taxon>Eumeta</taxon>
    </lineage>
</organism>
<evidence type="ECO:0000313" key="1">
    <source>
        <dbReference type="EMBL" id="GBP60693.1"/>
    </source>
</evidence>
<evidence type="ECO:0000313" key="2">
    <source>
        <dbReference type="Proteomes" id="UP000299102"/>
    </source>
</evidence>
<reference evidence="1 2" key="1">
    <citation type="journal article" date="2019" name="Commun. Biol.">
        <title>The bagworm genome reveals a unique fibroin gene that provides high tensile strength.</title>
        <authorList>
            <person name="Kono N."/>
            <person name="Nakamura H."/>
            <person name="Ohtoshi R."/>
            <person name="Tomita M."/>
            <person name="Numata K."/>
            <person name="Arakawa K."/>
        </authorList>
    </citation>
    <scope>NUCLEOTIDE SEQUENCE [LARGE SCALE GENOMIC DNA]</scope>
</reference>
<keyword evidence="2" id="KW-1185">Reference proteome</keyword>
<sequence length="111" mass="12442">MVGLPTVAESMKDVSKRFFNIAESHLNAFLHSTASCEAQPYHLVRAYMHTPSKRNNTRVTVIGRRLQIIMLQITTNHPPSLGKTTAFTMTYPRPHDYKIGRAIEGGGLFIS</sequence>
<dbReference type="EMBL" id="BGZK01000793">
    <property type="protein sequence ID" value="GBP60693.1"/>
    <property type="molecule type" value="Genomic_DNA"/>
</dbReference>
<proteinExistence type="predicted"/>
<accession>A0A4C1XBW8</accession>
<dbReference type="Proteomes" id="UP000299102">
    <property type="component" value="Unassembled WGS sequence"/>
</dbReference>
<name>A0A4C1XBW8_EUMVA</name>
<protein>
    <submittedName>
        <fullName evidence="1">Uncharacterized protein</fullName>
    </submittedName>
</protein>